<dbReference type="PANTHER" id="PTHR43459">
    <property type="entry name" value="ENOYL-COA HYDRATASE"/>
    <property type="match status" value="1"/>
</dbReference>
<dbReference type="Gene3D" id="3.90.226.10">
    <property type="entry name" value="2-enoyl-CoA Hydratase, Chain A, domain 1"/>
    <property type="match status" value="1"/>
</dbReference>
<dbReference type="AlphaFoldDB" id="A0A940MTH6"/>
<name>A0A940MTH6_9RHOB</name>
<dbReference type="GO" id="GO:0003824">
    <property type="term" value="F:catalytic activity"/>
    <property type="evidence" value="ECO:0007669"/>
    <property type="project" value="UniProtKB-ARBA"/>
</dbReference>
<dbReference type="RefSeq" id="WP_209363392.1">
    <property type="nucleotide sequence ID" value="NZ_JAGISH010000016.1"/>
</dbReference>
<dbReference type="Proteomes" id="UP000675940">
    <property type="component" value="Unassembled WGS sequence"/>
</dbReference>
<dbReference type="Pfam" id="PF00378">
    <property type="entry name" value="ECH_1"/>
    <property type="match status" value="1"/>
</dbReference>
<dbReference type="InterPro" id="IPR029045">
    <property type="entry name" value="ClpP/crotonase-like_dom_sf"/>
</dbReference>
<dbReference type="EMBL" id="JAGISH010000016">
    <property type="protein sequence ID" value="MBP0484762.1"/>
    <property type="molecule type" value="Genomic_DNA"/>
</dbReference>
<organism evidence="2 3">
    <name type="scientific">Sagittula salina</name>
    <dbReference type="NCBI Taxonomy" id="2820268"/>
    <lineage>
        <taxon>Bacteria</taxon>
        <taxon>Pseudomonadati</taxon>
        <taxon>Pseudomonadota</taxon>
        <taxon>Alphaproteobacteria</taxon>
        <taxon>Rhodobacterales</taxon>
        <taxon>Roseobacteraceae</taxon>
        <taxon>Sagittula</taxon>
    </lineage>
</organism>
<dbReference type="InterPro" id="IPR001753">
    <property type="entry name" value="Enoyl-CoA_hydra/iso"/>
</dbReference>
<evidence type="ECO:0000256" key="1">
    <source>
        <dbReference type="ARBA" id="ARBA00005254"/>
    </source>
</evidence>
<dbReference type="SUPFAM" id="SSF52096">
    <property type="entry name" value="ClpP/crotonase"/>
    <property type="match status" value="1"/>
</dbReference>
<reference evidence="2" key="1">
    <citation type="submission" date="2021-03" db="EMBL/GenBank/DDBJ databases">
        <title>Sagittula salina sp. nov. strain M10.9X isolated from the marine waste.</title>
        <authorList>
            <person name="Satari L."/>
            <person name="Molina-Menor E."/>
            <person name="Vidal-Verdu A."/>
            <person name="Pascual J."/>
            <person name="Pereto J."/>
            <person name="Porcar M."/>
        </authorList>
    </citation>
    <scope>NUCLEOTIDE SEQUENCE</scope>
    <source>
        <strain evidence="2">M10.9X</strain>
    </source>
</reference>
<dbReference type="Gene3D" id="1.10.12.10">
    <property type="entry name" value="Lyase 2-enoyl-coa Hydratase, Chain A, domain 2"/>
    <property type="match status" value="1"/>
</dbReference>
<sequence>MSDTQIRVDRQGAVLVLTIDGARSRNSISRPQYDALRAAVIDGVDDGARAIVLTGANGYFSSGGNINALKDSAQRPRSEASGNTDALNAMIQAVVAAPVPVICALEGGAAGAGASLALACDMILAAEGASLVIAYVKVGLTPDGGATHFLRSALPRQMVMEMCLLGRPMPVERLEQAGVVNAVVAPGAALNEVLALAQRLANGPAAAMAMIKHEVNTAPTQGLAEHMALEAECINRARFGAEAAEGLGAFLGKRRPDFSDPA</sequence>
<comment type="similarity">
    <text evidence="1">Belongs to the enoyl-CoA hydratase/isomerase family.</text>
</comment>
<gene>
    <name evidence="2" type="ORF">J5474_19995</name>
</gene>
<dbReference type="InterPro" id="IPR014748">
    <property type="entry name" value="Enoyl-CoA_hydra_C"/>
</dbReference>
<dbReference type="PANTHER" id="PTHR43459:SF1">
    <property type="entry name" value="EG:BACN32G11.4 PROTEIN"/>
    <property type="match status" value="1"/>
</dbReference>
<dbReference type="NCBIfam" id="NF046063">
    <property type="entry name" value="oxepin_alt"/>
    <property type="match status" value="1"/>
</dbReference>
<protein>
    <submittedName>
        <fullName evidence="2">Enoyl-CoA hydratase/isomerase family protein</fullName>
    </submittedName>
</protein>
<evidence type="ECO:0000313" key="3">
    <source>
        <dbReference type="Proteomes" id="UP000675940"/>
    </source>
</evidence>
<comment type="caution">
    <text evidence="2">The sequence shown here is derived from an EMBL/GenBank/DDBJ whole genome shotgun (WGS) entry which is preliminary data.</text>
</comment>
<dbReference type="CDD" id="cd06558">
    <property type="entry name" value="crotonase-like"/>
    <property type="match status" value="1"/>
</dbReference>
<evidence type="ECO:0000313" key="2">
    <source>
        <dbReference type="EMBL" id="MBP0484762.1"/>
    </source>
</evidence>
<proteinExistence type="inferred from homology"/>
<accession>A0A940MTH6</accession>
<keyword evidence="3" id="KW-1185">Reference proteome</keyword>